<keyword evidence="2 3" id="KW-0808">Transferase</keyword>
<dbReference type="Gene3D" id="3.20.20.330">
    <property type="entry name" value="Homocysteine-binding-like domain"/>
    <property type="match status" value="1"/>
</dbReference>
<keyword evidence="6" id="KW-1185">Reference proteome</keyword>
<feature type="binding site" evidence="3">
    <location>
        <position position="292"/>
    </location>
    <ligand>
        <name>Zn(2+)</name>
        <dbReference type="ChEBI" id="CHEBI:29105"/>
    </ligand>
</feature>
<dbReference type="GO" id="GO:0046872">
    <property type="term" value="F:metal ion binding"/>
    <property type="evidence" value="ECO:0007669"/>
    <property type="project" value="UniProtKB-KW"/>
</dbReference>
<evidence type="ECO:0000259" key="4">
    <source>
        <dbReference type="PROSITE" id="PS50970"/>
    </source>
</evidence>
<dbReference type="PANTHER" id="PTHR11103">
    <property type="entry name" value="SLR1189 PROTEIN"/>
    <property type="match status" value="1"/>
</dbReference>
<protein>
    <submittedName>
        <fullName evidence="5">Homocysteine S-methyltransferase</fullName>
    </submittedName>
</protein>
<evidence type="ECO:0000313" key="6">
    <source>
        <dbReference type="Proteomes" id="UP000305709"/>
    </source>
</evidence>
<evidence type="ECO:0000256" key="3">
    <source>
        <dbReference type="PROSITE-ProRule" id="PRU00333"/>
    </source>
</evidence>
<dbReference type="InterPro" id="IPR003726">
    <property type="entry name" value="HCY_dom"/>
</dbReference>
<evidence type="ECO:0000313" key="5">
    <source>
        <dbReference type="EMBL" id="TNC71295.1"/>
    </source>
</evidence>
<proteinExistence type="predicted"/>
<dbReference type="OrthoDB" id="9803687at2"/>
<keyword evidence="1 3" id="KW-0489">Methyltransferase</keyword>
<dbReference type="GO" id="GO:0032259">
    <property type="term" value="P:methylation"/>
    <property type="evidence" value="ECO:0007669"/>
    <property type="project" value="UniProtKB-KW"/>
</dbReference>
<keyword evidence="3" id="KW-0862">Zinc</keyword>
<dbReference type="PANTHER" id="PTHR11103:SF18">
    <property type="entry name" value="SLR1189 PROTEIN"/>
    <property type="match status" value="1"/>
</dbReference>
<feature type="binding site" evidence="3">
    <location>
        <position position="293"/>
    </location>
    <ligand>
        <name>Zn(2+)</name>
        <dbReference type="ChEBI" id="CHEBI:29105"/>
    </ligand>
</feature>
<dbReference type="PROSITE" id="PS50970">
    <property type="entry name" value="HCY"/>
    <property type="match status" value="1"/>
</dbReference>
<feature type="binding site" evidence="3">
    <location>
        <position position="225"/>
    </location>
    <ligand>
        <name>Zn(2+)</name>
        <dbReference type="ChEBI" id="CHEBI:29105"/>
    </ligand>
</feature>
<reference evidence="5 6" key="1">
    <citation type="submission" date="2019-06" db="EMBL/GenBank/DDBJ databases">
        <authorList>
            <person name="Jiang L."/>
        </authorList>
    </citation>
    <scope>NUCLEOTIDE SEQUENCE [LARGE SCALE GENOMIC DNA]</scope>
    <source>
        <strain evidence="5 6">YIM 48858</strain>
    </source>
</reference>
<comment type="caution">
    <text evidence="5">The sequence shown here is derived from an EMBL/GenBank/DDBJ whole genome shotgun (WGS) entry which is preliminary data.</text>
</comment>
<organism evidence="5 6">
    <name type="scientific">Rubellimicrobium roseum</name>
    <dbReference type="NCBI Taxonomy" id="687525"/>
    <lineage>
        <taxon>Bacteria</taxon>
        <taxon>Pseudomonadati</taxon>
        <taxon>Pseudomonadota</taxon>
        <taxon>Alphaproteobacteria</taxon>
        <taxon>Rhodobacterales</taxon>
        <taxon>Roseobacteraceae</taxon>
        <taxon>Rubellimicrobium</taxon>
    </lineage>
</organism>
<dbReference type="EMBL" id="VDFV01000015">
    <property type="protein sequence ID" value="TNC71295.1"/>
    <property type="molecule type" value="Genomic_DNA"/>
</dbReference>
<dbReference type="Pfam" id="PF02574">
    <property type="entry name" value="S-methyl_trans"/>
    <property type="match status" value="1"/>
</dbReference>
<sequence>MTRIERLLSTARPWLADGGLETSLIYHDGLDLPSFAAFVLYGSDGGRAALRRYFERYIDVAQAHGTGFVLDTATWRAGTRWGRALGYDEAAIRSINAEAIQFAEELRRQHETEATPIVINGIVGPSGDGYVVGAELPAAEAEALHRAQVGALAEAGADLITATTMNHAGEAIGIVRAAKAAGVPVAVSFTVETDGCLPSGQSLAEAIGDTMDATDGAPVYFMVNCAHPSHFADVLRGDWVRHVSGVRANASRMSHAELDAATELDAGDPEEFGQLSAAFRHVLPNLRLLGGCCGSDHRHIGCTARHIGASAHVAA</sequence>
<dbReference type="RefSeq" id="WP_139081909.1">
    <property type="nucleotide sequence ID" value="NZ_VDFV01000015.1"/>
</dbReference>
<accession>A0A5C4NBP2</accession>
<dbReference type="InterPro" id="IPR036589">
    <property type="entry name" value="HCY_dom_sf"/>
</dbReference>
<keyword evidence="3" id="KW-0479">Metal-binding</keyword>
<dbReference type="GO" id="GO:0008168">
    <property type="term" value="F:methyltransferase activity"/>
    <property type="evidence" value="ECO:0007669"/>
    <property type="project" value="UniProtKB-UniRule"/>
</dbReference>
<comment type="cofactor">
    <cofactor evidence="3">
        <name>Zn(2+)</name>
        <dbReference type="ChEBI" id="CHEBI:29105"/>
    </cofactor>
</comment>
<feature type="domain" description="Hcy-binding" evidence="4">
    <location>
        <begin position="2"/>
        <end position="307"/>
    </location>
</feature>
<name>A0A5C4NBP2_9RHOB</name>
<gene>
    <name evidence="5" type="ORF">FHG71_11915</name>
</gene>
<dbReference type="SUPFAM" id="SSF82282">
    <property type="entry name" value="Homocysteine S-methyltransferase"/>
    <property type="match status" value="1"/>
</dbReference>
<dbReference type="AlphaFoldDB" id="A0A5C4NBP2"/>
<evidence type="ECO:0000256" key="1">
    <source>
        <dbReference type="ARBA" id="ARBA00022603"/>
    </source>
</evidence>
<evidence type="ECO:0000256" key="2">
    <source>
        <dbReference type="ARBA" id="ARBA00022679"/>
    </source>
</evidence>
<dbReference type="Proteomes" id="UP000305709">
    <property type="component" value="Unassembled WGS sequence"/>
</dbReference>